<sequence length="73" mass="7932">MNLFEQFCATKTTVTSSNKNDPRLANTTTFQPLTTTTIESANIPTTVTNTNNNNNKEDRESISNAVASLPPAQ</sequence>
<proteinExistence type="predicted"/>
<name>A0A8S2XZI5_9BILA</name>
<evidence type="ECO:0000313" key="2">
    <source>
        <dbReference type="EMBL" id="CAF4523432.1"/>
    </source>
</evidence>
<reference evidence="2" key="1">
    <citation type="submission" date="2021-02" db="EMBL/GenBank/DDBJ databases">
        <authorList>
            <person name="Nowell W R."/>
        </authorList>
    </citation>
    <scope>NUCLEOTIDE SEQUENCE</scope>
</reference>
<evidence type="ECO:0000256" key="1">
    <source>
        <dbReference type="SAM" id="MobiDB-lite"/>
    </source>
</evidence>
<feature type="compositionally biased region" description="Low complexity" evidence="1">
    <location>
        <begin position="45"/>
        <end position="54"/>
    </location>
</feature>
<feature type="region of interest" description="Disordered" evidence="1">
    <location>
        <begin position="44"/>
        <end position="73"/>
    </location>
</feature>
<dbReference type="EMBL" id="CAJOBI010086932">
    <property type="protein sequence ID" value="CAF4523432.1"/>
    <property type="molecule type" value="Genomic_DNA"/>
</dbReference>
<feature type="non-terminal residue" evidence="2">
    <location>
        <position position="73"/>
    </location>
</feature>
<organism evidence="2 3">
    <name type="scientific">Rotaria magnacalcarata</name>
    <dbReference type="NCBI Taxonomy" id="392030"/>
    <lineage>
        <taxon>Eukaryota</taxon>
        <taxon>Metazoa</taxon>
        <taxon>Spiralia</taxon>
        <taxon>Gnathifera</taxon>
        <taxon>Rotifera</taxon>
        <taxon>Eurotatoria</taxon>
        <taxon>Bdelloidea</taxon>
        <taxon>Philodinida</taxon>
        <taxon>Philodinidae</taxon>
        <taxon>Rotaria</taxon>
    </lineage>
</organism>
<gene>
    <name evidence="2" type="ORF">SMN809_LOCUS35913</name>
</gene>
<accession>A0A8S2XZI5</accession>
<protein>
    <submittedName>
        <fullName evidence="2">Uncharacterized protein</fullName>
    </submittedName>
</protein>
<dbReference type="Proteomes" id="UP000676336">
    <property type="component" value="Unassembled WGS sequence"/>
</dbReference>
<evidence type="ECO:0000313" key="3">
    <source>
        <dbReference type="Proteomes" id="UP000676336"/>
    </source>
</evidence>
<dbReference type="AlphaFoldDB" id="A0A8S2XZI5"/>
<comment type="caution">
    <text evidence="2">The sequence shown here is derived from an EMBL/GenBank/DDBJ whole genome shotgun (WGS) entry which is preliminary data.</text>
</comment>